<feature type="compositionally biased region" description="Low complexity" evidence="10">
    <location>
        <begin position="128"/>
        <end position="147"/>
    </location>
</feature>
<feature type="transmembrane region" description="Helical" evidence="9">
    <location>
        <begin position="395"/>
        <end position="420"/>
    </location>
</feature>
<dbReference type="Pfam" id="PF00571">
    <property type="entry name" value="CBS"/>
    <property type="match status" value="1"/>
</dbReference>
<dbReference type="SUPFAM" id="SSF54631">
    <property type="entry name" value="CBS-domain pair"/>
    <property type="match status" value="1"/>
</dbReference>
<dbReference type="Proteomes" id="UP000193411">
    <property type="component" value="Unassembled WGS sequence"/>
</dbReference>
<protein>
    <recommendedName>
        <fullName evidence="9">Chloride channel protein</fullName>
    </recommendedName>
</protein>
<evidence type="ECO:0000256" key="4">
    <source>
        <dbReference type="ARBA" id="ARBA00022989"/>
    </source>
</evidence>
<evidence type="ECO:0000256" key="3">
    <source>
        <dbReference type="ARBA" id="ARBA00022692"/>
    </source>
</evidence>
<keyword evidence="4 9" id="KW-1133">Transmembrane helix</keyword>
<organism evidence="12 13">
    <name type="scientific">Catenaria anguillulae PL171</name>
    <dbReference type="NCBI Taxonomy" id="765915"/>
    <lineage>
        <taxon>Eukaryota</taxon>
        <taxon>Fungi</taxon>
        <taxon>Fungi incertae sedis</taxon>
        <taxon>Blastocladiomycota</taxon>
        <taxon>Blastocladiomycetes</taxon>
        <taxon>Blastocladiales</taxon>
        <taxon>Catenariaceae</taxon>
        <taxon>Catenaria</taxon>
    </lineage>
</organism>
<proteinExistence type="inferred from homology"/>
<dbReference type="Pfam" id="PF00654">
    <property type="entry name" value="Voltage_CLC"/>
    <property type="match status" value="1"/>
</dbReference>
<dbReference type="PANTHER" id="PTHR45711:SF6">
    <property type="entry name" value="CHLORIDE CHANNEL PROTEIN"/>
    <property type="match status" value="1"/>
</dbReference>
<feature type="transmembrane region" description="Helical" evidence="9">
    <location>
        <begin position="631"/>
        <end position="651"/>
    </location>
</feature>
<keyword evidence="7 9" id="KW-0868">Chloride</keyword>
<dbReference type="GO" id="GO:0005769">
    <property type="term" value="C:early endosome"/>
    <property type="evidence" value="ECO:0007669"/>
    <property type="project" value="TreeGrafter"/>
</dbReference>
<feature type="compositionally biased region" description="Polar residues" evidence="10">
    <location>
        <begin position="175"/>
        <end position="187"/>
    </location>
</feature>
<dbReference type="AlphaFoldDB" id="A0A1Y2HNJ7"/>
<feature type="transmembrane region" description="Helical" evidence="9">
    <location>
        <begin position="538"/>
        <end position="558"/>
    </location>
</feature>
<dbReference type="CDD" id="cd03684">
    <property type="entry name" value="ClC_3_like"/>
    <property type="match status" value="1"/>
</dbReference>
<dbReference type="InterPro" id="IPR046342">
    <property type="entry name" value="CBS_dom_sf"/>
</dbReference>
<reference evidence="12 13" key="1">
    <citation type="submission" date="2016-07" db="EMBL/GenBank/DDBJ databases">
        <title>Pervasive Adenine N6-methylation of Active Genes in Fungi.</title>
        <authorList>
            <consortium name="DOE Joint Genome Institute"/>
            <person name="Mondo S.J."/>
            <person name="Dannebaum R.O."/>
            <person name="Kuo R.C."/>
            <person name="Labutti K."/>
            <person name="Haridas S."/>
            <person name="Kuo A."/>
            <person name="Salamov A."/>
            <person name="Ahrendt S.R."/>
            <person name="Lipzen A."/>
            <person name="Sullivan W."/>
            <person name="Andreopoulos W.B."/>
            <person name="Clum A."/>
            <person name="Lindquist E."/>
            <person name="Daum C."/>
            <person name="Ramamoorthy G.K."/>
            <person name="Gryganskyi A."/>
            <person name="Culley D."/>
            <person name="Magnuson J.K."/>
            <person name="James T.Y."/>
            <person name="O'Malley M.A."/>
            <person name="Stajich J.E."/>
            <person name="Spatafora J.W."/>
            <person name="Visel A."/>
            <person name="Grigoriev I.V."/>
        </authorList>
    </citation>
    <scope>NUCLEOTIDE SEQUENCE [LARGE SCALE GENOMIC DNA]</scope>
    <source>
        <strain evidence="12 13">PL171</strain>
    </source>
</reference>
<dbReference type="GO" id="GO:0005794">
    <property type="term" value="C:Golgi apparatus"/>
    <property type="evidence" value="ECO:0007669"/>
    <property type="project" value="TreeGrafter"/>
</dbReference>
<feature type="non-terminal residue" evidence="12">
    <location>
        <position position="944"/>
    </location>
</feature>
<evidence type="ECO:0000256" key="8">
    <source>
        <dbReference type="PROSITE-ProRule" id="PRU00703"/>
    </source>
</evidence>
<dbReference type="GO" id="GO:0005886">
    <property type="term" value="C:plasma membrane"/>
    <property type="evidence" value="ECO:0007669"/>
    <property type="project" value="TreeGrafter"/>
</dbReference>
<dbReference type="InterPro" id="IPR001807">
    <property type="entry name" value="ClC"/>
</dbReference>
<accession>A0A1Y2HNJ7</accession>
<comment type="subcellular location">
    <subcellularLocation>
        <location evidence="1 9">Membrane</location>
        <topology evidence="1 9">Multi-pass membrane protein</topology>
    </subcellularLocation>
</comment>
<evidence type="ECO:0000259" key="11">
    <source>
        <dbReference type="PROSITE" id="PS51371"/>
    </source>
</evidence>
<keyword evidence="8" id="KW-0129">CBS domain</keyword>
<dbReference type="Gene3D" id="3.10.580.20">
    <property type="match status" value="1"/>
</dbReference>
<keyword evidence="2 9" id="KW-0813">Transport</keyword>
<feature type="transmembrane region" description="Helical" evidence="9">
    <location>
        <begin position="461"/>
        <end position="485"/>
    </location>
</feature>
<keyword evidence="5 9" id="KW-0406">Ion transport</keyword>
<evidence type="ECO:0000256" key="7">
    <source>
        <dbReference type="ARBA" id="ARBA00023214"/>
    </source>
</evidence>
<dbReference type="PROSITE" id="PS51371">
    <property type="entry name" value="CBS"/>
    <property type="match status" value="2"/>
</dbReference>
<feature type="transmembrane region" description="Helical" evidence="9">
    <location>
        <begin position="658"/>
        <end position="679"/>
    </location>
</feature>
<dbReference type="SUPFAM" id="SSF81340">
    <property type="entry name" value="Clc chloride channel"/>
    <property type="match status" value="1"/>
</dbReference>
<feature type="compositionally biased region" description="Low complexity" evidence="10">
    <location>
        <begin position="66"/>
        <end position="76"/>
    </location>
</feature>
<evidence type="ECO:0000256" key="1">
    <source>
        <dbReference type="ARBA" id="ARBA00004141"/>
    </source>
</evidence>
<dbReference type="InterPro" id="IPR000644">
    <property type="entry name" value="CBS_dom"/>
</dbReference>
<feature type="transmembrane region" description="Helical" evidence="9">
    <location>
        <begin position="355"/>
        <end position="375"/>
    </location>
</feature>
<feature type="domain" description="CBS" evidence="11">
    <location>
        <begin position="788"/>
        <end position="854"/>
    </location>
</feature>
<feature type="transmembrane region" description="Helical" evidence="9">
    <location>
        <begin position="723"/>
        <end position="746"/>
    </location>
</feature>
<keyword evidence="13" id="KW-1185">Reference proteome</keyword>
<gene>
    <name evidence="12" type="ORF">BCR44DRAFT_1402821</name>
</gene>
<evidence type="ECO:0000313" key="13">
    <source>
        <dbReference type="Proteomes" id="UP000193411"/>
    </source>
</evidence>
<comment type="caution">
    <text evidence="12">The sequence shown here is derived from an EMBL/GenBank/DDBJ whole genome shotgun (WGS) entry which is preliminary data.</text>
</comment>
<feature type="compositionally biased region" description="Low complexity" evidence="10">
    <location>
        <begin position="40"/>
        <end position="58"/>
    </location>
</feature>
<keyword evidence="3 9" id="KW-0812">Transmembrane</keyword>
<keyword evidence="6 9" id="KW-0472">Membrane</keyword>
<dbReference type="Gene3D" id="3.90.1280.20">
    <property type="match status" value="1"/>
</dbReference>
<sequence length="944" mass="101812">MPNTKRTAPHPQPPLPSVGATATSNTRQRHLSSAPRTDSDANLAAASSSASSSSAILADADDDDSQQQQQQQQPASRRVLPGGSGGPGLSIAITDPRIMGLQTDESDAGDSSSTEDDRAPMLGTHADATTPLSALSAPPLFPGRRAASGGGGIRSRPPLPSWGVSPLGSPARAMSSPTPSLHRSSYRGTPATTPGLAPTGGHDGDDDSPTSSPNDKYLDADVPDADWADEGGGRRVKYEDFTTIDWIHDFAKERVRLKRLRKHASTLANLWDASQAWILVALVGIFSGVIATFIALVEEWLGDLKQGYCSDQWYLNRKFCCWMQSEEDCPAWVGWGERVVPGHVKHGEGEPANRFLAAYGIYICVATLFSFMAAFMCKNLAPYAAGSGIPEVKTILGGFIMRKFLGAWTLLVKVIGLPLATASGMSLGKEGPFVHVSCAIGNILPRMFTKFAKNEAKKREILSAAAAAGISSAFGSPIGGVLFSLEEVSYYFPFKTMLRSFFAAMCAAVTLQVLNPYRTGKLVLFQVTYDTSWHSFELIFFILIGVLGGLFGAFFIRANIRIIAIRKFSWLKRHPIQEACAIAFVTAIVSYLNTYLRMSTDKLIGALFRECDGTDEMMAVLCDRSMYGTTAWVLAVAAVVKLALTIVTFGIRVPCGCFVPTMAIGACVGRVLGMAVDALQQAYPSFFFFSSCVPDVECVTIGPYALLGAAAFLAGITRMTVSLVIIIFEVSGALTYVVPVMISVMVSKFVADAFGKESIYDALIRLNEYPFLCPKEEYVESVNCGQVMTSVSDLIVLPATEATVGDLEQVLRDYSYKGFPVVASTKTMHVVGFINRNELRYALEQAKRRPTIDEHTPCYFSGHLPAMPSSPAATILSFGSTVAHAVATAAHFVDLSSWMDQTPMTLVPRTPMEMVIELFKKVGLRYVLVTKNGALIGLITKKDA</sequence>
<dbReference type="CDD" id="cd04591">
    <property type="entry name" value="CBS_pair_voltage-gated_CLC_euk_bac"/>
    <property type="match status" value="1"/>
</dbReference>
<dbReference type="PRINTS" id="PR00762">
    <property type="entry name" value="CLCHANNEL"/>
</dbReference>
<feature type="region of interest" description="Disordered" evidence="10">
    <location>
        <begin position="1"/>
        <end position="229"/>
    </location>
</feature>
<evidence type="ECO:0000256" key="2">
    <source>
        <dbReference type="ARBA" id="ARBA00022448"/>
    </source>
</evidence>
<feature type="transmembrane region" description="Helical" evidence="9">
    <location>
        <begin position="579"/>
        <end position="596"/>
    </location>
</feature>
<feature type="compositionally biased region" description="Low complexity" evidence="10">
    <location>
        <begin position="188"/>
        <end position="200"/>
    </location>
</feature>
<dbReference type="PANTHER" id="PTHR45711">
    <property type="entry name" value="CHLORIDE CHANNEL PROTEIN"/>
    <property type="match status" value="1"/>
</dbReference>
<evidence type="ECO:0000256" key="6">
    <source>
        <dbReference type="ARBA" id="ARBA00023136"/>
    </source>
</evidence>
<dbReference type="FunFam" id="1.10.3080.10:FF:000011">
    <property type="entry name" value="Chloride channel protein"/>
    <property type="match status" value="1"/>
</dbReference>
<dbReference type="Gene3D" id="1.10.3080.10">
    <property type="entry name" value="Clc chloride channel"/>
    <property type="match status" value="1"/>
</dbReference>
<evidence type="ECO:0000313" key="12">
    <source>
        <dbReference type="EMBL" id="ORZ35273.1"/>
    </source>
</evidence>
<feature type="transmembrane region" description="Helical" evidence="9">
    <location>
        <begin position="276"/>
        <end position="297"/>
    </location>
</feature>
<feature type="transmembrane region" description="Helical" evidence="9">
    <location>
        <begin position="497"/>
        <end position="518"/>
    </location>
</feature>
<feature type="domain" description="CBS" evidence="11">
    <location>
        <begin position="899"/>
        <end position="944"/>
    </location>
</feature>
<comment type="similarity">
    <text evidence="9">Belongs to the chloride channel (TC 2.A.49) family.</text>
</comment>
<feature type="transmembrane region" description="Helical" evidence="9">
    <location>
        <begin position="699"/>
        <end position="716"/>
    </location>
</feature>
<evidence type="ECO:0000256" key="9">
    <source>
        <dbReference type="RuleBase" id="RU361221"/>
    </source>
</evidence>
<evidence type="ECO:0000256" key="5">
    <source>
        <dbReference type="ARBA" id="ARBA00023065"/>
    </source>
</evidence>
<dbReference type="InterPro" id="IPR014743">
    <property type="entry name" value="Cl-channel_core"/>
</dbReference>
<dbReference type="EMBL" id="MCFL01000023">
    <property type="protein sequence ID" value="ORZ35273.1"/>
    <property type="molecule type" value="Genomic_DNA"/>
</dbReference>
<dbReference type="GO" id="GO:0005247">
    <property type="term" value="F:voltage-gated chloride channel activity"/>
    <property type="evidence" value="ECO:0007669"/>
    <property type="project" value="TreeGrafter"/>
</dbReference>
<dbReference type="OrthoDB" id="44789at2759"/>
<evidence type="ECO:0000256" key="10">
    <source>
        <dbReference type="SAM" id="MobiDB-lite"/>
    </source>
</evidence>
<name>A0A1Y2HNJ7_9FUNG</name>